<protein>
    <recommendedName>
        <fullName evidence="4">Redox-active disulfide protein 2</fullName>
    </recommendedName>
</protein>
<feature type="transmembrane region" description="Helical" evidence="1">
    <location>
        <begin position="21"/>
        <end position="41"/>
    </location>
</feature>
<dbReference type="RefSeq" id="WP_340931582.1">
    <property type="nucleotide sequence ID" value="NZ_CP150496.1"/>
</dbReference>
<keyword evidence="1" id="KW-0812">Transmembrane</keyword>
<name>A0ABZ2TN22_9FLAO</name>
<evidence type="ECO:0008006" key="4">
    <source>
        <dbReference type="Google" id="ProtNLM"/>
    </source>
</evidence>
<accession>A0ABZ2TN22</accession>
<dbReference type="EMBL" id="CP150496">
    <property type="protein sequence ID" value="WYW54522.1"/>
    <property type="molecule type" value="Genomic_DNA"/>
</dbReference>
<evidence type="ECO:0000256" key="1">
    <source>
        <dbReference type="SAM" id="Phobius"/>
    </source>
</evidence>
<keyword evidence="3" id="KW-1185">Reference proteome</keyword>
<keyword evidence="1" id="KW-1133">Transmembrane helix</keyword>
<organism evidence="2 3">
    <name type="scientific">Polaribacter marinaquae</name>
    <dbReference type="NCBI Taxonomy" id="1642819"/>
    <lineage>
        <taxon>Bacteria</taxon>
        <taxon>Pseudomonadati</taxon>
        <taxon>Bacteroidota</taxon>
        <taxon>Flavobacteriia</taxon>
        <taxon>Flavobacteriales</taxon>
        <taxon>Flavobacteriaceae</taxon>
    </lineage>
</organism>
<feature type="transmembrane region" description="Helical" evidence="1">
    <location>
        <begin position="47"/>
        <end position="64"/>
    </location>
</feature>
<reference evidence="2 3" key="1">
    <citation type="submission" date="2024-03" db="EMBL/GenBank/DDBJ databases">
        <authorList>
            <person name="Cao K."/>
        </authorList>
    </citation>
    <scope>NUCLEOTIDE SEQUENCE [LARGE SCALE GENOMIC DNA]</scope>
    <source>
        <strain evidence="2 3">MCCC 1K00696</strain>
    </source>
</reference>
<evidence type="ECO:0000313" key="2">
    <source>
        <dbReference type="EMBL" id="WYW54522.1"/>
    </source>
</evidence>
<dbReference type="Proteomes" id="UP001491088">
    <property type="component" value="Chromosome"/>
</dbReference>
<evidence type="ECO:0000313" key="3">
    <source>
        <dbReference type="Proteomes" id="UP001491088"/>
    </source>
</evidence>
<gene>
    <name evidence="2" type="ORF">WG950_08265</name>
</gene>
<keyword evidence="1" id="KW-0472">Membrane</keyword>
<proteinExistence type="predicted"/>
<sequence>MAFTTYTKQELTKKLKTQKKMFAIKCVVIVLMIFFSIFSTIENGMSFHTFLPLFFIPMSIYMFIEMKKIKTELVSRK</sequence>